<evidence type="ECO:0000256" key="1">
    <source>
        <dbReference type="ARBA" id="ARBA00006100"/>
    </source>
</evidence>
<dbReference type="InterPro" id="IPR006638">
    <property type="entry name" value="Elp3/MiaA/NifB-like_rSAM"/>
</dbReference>
<dbReference type="InterPro" id="IPR007197">
    <property type="entry name" value="rSAM"/>
</dbReference>
<dbReference type="GO" id="GO:0051539">
    <property type="term" value="F:4 iron, 4 sulfur cluster binding"/>
    <property type="evidence" value="ECO:0007669"/>
    <property type="project" value="InterPro"/>
</dbReference>
<dbReference type="InterPro" id="IPR004559">
    <property type="entry name" value="HemW-like"/>
</dbReference>
<evidence type="ECO:0000259" key="2">
    <source>
        <dbReference type="PROSITE" id="PS51918"/>
    </source>
</evidence>
<proteinExistence type="inferred from homology"/>
<dbReference type="PROSITE" id="PS51918">
    <property type="entry name" value="RADICAL_SAM"/>
    <property type="match status" value="1"/>
</dbReference>
<dbReference type="PANTHER" id="PTHR13932">
    <property type="entry name" value="COPROPORPHYRINIGEN III OXIDASE"/>
    <property type="match status" value="1"/>
</dbReference>
<dbReference type="GO" id="GO:0004109">
    <property type="term" value="F:coproporphyrinogen oxidase activity"/>
    <property type="evidence" value="ECO:0007669"/>
    <property type="project" value="InterPro"/>
</dbReference>
<dbReference type="EMBL" id="BARS01052951">
    <property type="protein sequence ID" value="GAG47297.1"/>
    <property type="molecule type" value="Genomic_DNA"/>
</dbReference>
<name>X0YJK7_9ZZZZ</name>
<feature type="domain" description="Radical SAM core" evidence="2">
    <location>
        <begin position="1"/>
        <end position="190"/>
    </location>
</feature>
<accession>X0YJK7</accession>
<dbReference type="GO" id="GO:0005739">
    <property type="term" value="C:mitochondrion"/>
    <property type="evidence" value="ECO:0007669"/>
    <property type="project" value="TreeGrafter"/>
</dbReference>
<dbReference type="AlphaFoldDB" id="X0YJK7"/>
<dbReference type="InterPro" id="IPR058240">
    <property type="entry name" value="rSAM_sf"/>
</dbReference>
<organism evidence="3">
    <name type="scientific">marine sediment metagenome</name>
    <dbReference type="NCBI Taxonomy" id="412755"/>
    <lineage>
        <taxon>unclassified sequences</taxon>
        <taxon>metagenomes</taxon>
        <taxon>ecological metagenomes</taxon>
    </lineage>
</organism>
<dbReference type="InterPro" id="IPR034505">
    <property type="entry name" value="Coproporphyrinogen-III_oxidase"/>
</dbReference>
<dbReference type="SUPFAM" id="SSF102114">
    <property type="entry name" value="Radical SAM enzymes"/>
    <property type="match status" value="1"/>
</dbReference>
<protein>
    <recommendedName>
        <fullName evidence="2">Radical SAM core domain-containing protein</fullName>
    </recommendedName>
</protein>
<feature type="non-terminal residue" evidence="3">
    <location>
        <position position="1"/>
    </location>
</feature>
<gene>
    <name evidence="3" type="ORF">S01H1_78655</name>
</gene>
<dbReference type="Pfam" id="PF04055">
    <property type="entry name" value="Radical_SAM"/>
    <property type="match status" value="1"/>
</dbReference>
<dbReference type="PANTHER" id="PTHR13932:SF5">
    <property type="entry name" value="RADICAL S-ADENOSYL METHIONINE DOMAIN-CONTAINING PROTEIN 1, MITOCHONDRIAL"/>
    <property type="match status" value="1"/>
</dbReference>
<comment type="caution">
    <text evidence="3">The sequence shown here is derived from an EMBL/GenBank/DDBJ whole genome shotgun (WGS) entry which is preliminary data.</text>
</comment>
<sequence length="229" mass="24986">RYWRQLSGPRRVTSVFFGGGTPSLMQAETVAAILSEIAGLWDLDPEAEITLEANPGSVETGRFRGYRAAGVNRVSLGVQALIESDLKALGRIHSVGDARSALEIANNTFERVTFDLIYARSGQTLDSWRAELAEALSFGPSHVSLYQLTIEPDTVFEKLHAAGRLQVPDPELAADMFELTQEMTAAAGLPAYEVSNHARTGQRSRHNLVYWRYGEYVGVGPGAHGRIVA</sequence>
<comment type="similarity">
    <text evidence="1">Belongs to the anaerobic coproporphyrinogen-III oxidase family. HemW subfamily.</text>
</comment>
<reference evidence="3" key="1">
    <citation type="journal article" date="2014" name="Front. Microbiol.">
        <title>High frequency of phylogenetically diverse reductive dehalogenase-homologous genes in deep subseafloor sedimentary metagenomes.</title>
        <authorList>
            <person name="Kawai M."/>
            <person name="Futagami T."/>
            <person name="Toyoda A."/>
            <person name="Takaki Y."/>
            <person name="Nishi S."/>
            <person name="Hori S."/>
            <person name="Arai W."/>
            <person name="Tsubouchi T."/>
            <person name="Morono Y."/>
            <person name="Uchiyama I."/>
            <person name="Ito T."/>
            <person name="Fujiyama A."/>
            <person name="Inagaki F."/>
            <person name="Takami H."/>
        </authorList>
    </citation>
    <scope>NUCLEOTIDE SEQUENCE</scope>
    <source>
        <strain evidence="3">Expedition CK06-06</strain>
    </source>
</reference>
<dbReference type="NCBIfam" id="TIGR00539">
    <property type="entry name" value="hemN_rel"/>
    <property type="match status" value="1"/>
</dbReference>
<evidence type="ECO:0000313" key="3">
    <source>
        <dbReference type="EMBL" id="GAG47297.1"/>
    </source>
</evidence>
<dbReference type="SMART" id="SM00729">
    <property type="entry name" value="Elp3"/>
    <property type="match status" value="1"/>
</dbReference>
<feature type="non-terminal residue" evidence="3">
    <location>
        <position position="229"/>
    </location>
</feature>
<dbReference type="GO" id="GO:0006779">
    <property type="term" value="P:porphyrin-containing compound biosynthetic process"/>
    <property type="evidence" value="ECO:0007669"/>
    <property type="project" value="InterPro"/>
</dbReference>